<gene>
    <name evidence="2" type="ORF">SAMN04487906_0156</name>
</gene>
<keyword evidence="1" id="KW-0812">Transmembrane</keyword>
<keyword evidence="1" id="KW-1133">Transmembrane helix</keyword>
<evidence type="ECO:0000256" key="1">
    <source>
        <dbReference type="SAM" id="Phobius"/>
    </source>
</evidence>
<keyword evidence="1" id="KW-0472">Membrane</keyword>
<dbReference type="Proteomes" id="UP000183209">
    <property type="component" value="Unassembled WGS sequence"/>
</dbReference>
<dbReference type="EMBL" id="FPAG01000001">
    <property type="protein sequence ID" value="SFS36161.1"/>
    <property type="molecule type" value="Genomic_DNA"/>
</dbReference>
<feature type="transmembrane region" description="Helical" evidence="1">
    <location>
        <begin position="6"/>
        <end position="29"/>
    </location>
</feature>
<evidence type="ECO:0000313" key="3">
    <source>
        <dbReference type="Proteomes" id="UP000183209"/>
    </source>
</evidence>
<dbReference type="AlphaFoldDB" id="A0A1I6P7K1"/>
<sequence length="60" mass="7006">MGITLLFVRIYHAYVMLLPFGILPGYLMYLRMENFLNTGIRLDLTWGDMITIRVLAMGCY</sequence>
<proteinExistence type="predicted"/>
<evidence type="ECO:0000313" key="2">
    <source>
        <dbReference type="EMBL" id="SFS36161.1"/>
    </source>
</evidence>
<reference evidence="2 3" key="1">
    <citation type="submission" date="2016-10" db="EMBL/GenBank/DDBJ databases">
        <authorList>
            <person name="de Groot N.N."/>
        </authorList>
    </citation>
    <scope>NUCLEOTIDE SEQUENCE [LARGE SCALE GENOMIC DNA]</scope>
    <source>
        <strain evidence="2 3">CGMCC 1.6114</strain>
    </source>
</reference>
<protein>
    <submittedName>
        <fullName evidence="2">Uncharacterized protein</fullName>
    </submittedName>
</protein>
<accession>A0A1I6P7K1</accession>
<name>A0A1I6P7K1_9FLAO</name>
<organism evidence="2 3">
    <name type="scientific">Zhouia amylolytica</name>
    <dbReference type="NCBI Taxonomy" id="376730"/>
    <lineage>
        <taxon>Bacteria</taxon>
        <taxon>Pseudomonadati</taxon>
        <taxon>Bacteroidota</taxon>
        <taxon>Flavobacteriia</taxon>
        <taxon>Flavobacteriales</taxon>
        <taxon>Flavobacteriaceae</taxon>
        <taxon>Zhouia</taxon>
    </lineage>
</organism>